<evidence type="ECO:0000313" key="2">
    <source>
        <dbReference type="Proteomes" id="UP000245783"/>
    </source>
</evidence>
<sequence>MRALRSRNGGKLRCEARRLCSASLFKMRMRLRLALSFMHTPYGPARALERAAGPQALWPERIGRCAEGEPAPRCGTCAARSAAWYSHQIEAISELMCSRQTLRSLREVKQILD</sequence>
<gene>
    <name evidence="1" type="ORF">IE81DRAFT_173107</name>
</gene>
<keyword evidence="2" id="KW-1185">Reference proteome</keyword>
<dbReference type="RefSeq" id="XP_025368624.1">
    <property type="nucleotide sequence ID" value="XM_025510644.1"/>
</dbReference>
<evidence type="ECO:0000313" key="1">
    <source>
        <dbReference type="EMBL" id="PWN41464.1"/>
    </source>
</evidence>
<organism evidence="1 2">
    <name type="scientific">Ceraceosorus guamensis</name>
    <dbReference type="NCBI Taxonomy" id="1522189"/>
    <lineage>
        <taxon>Eukaryota</taxon>
        <taxon>Fungi</taxon>
        <taxon>Dikarya</taxon>
        <taxon>Basidiomycota</taxon>
        <taxon>Ustilaginomycotina</taxon>
        <taxon>Exobasidiomycetes</taxon>
        <taxon>Ceraceosorales</taxon>
        <taxon>Ceraceosoraceae</taxon>
        <taxon>Ceraceosorus</taxon>
    </lineage>
</organism>
<dbReference type="EMBL" id="KZ819392">
    <property type="protein sequence ID" value="PWN41464.1"/>
    <property type="molecule type" value="Genomic_DNA"/>
</dbReference>
<accession>A0A316VVZ5</accession>
<proteinExistence type="predicted"/>
<protein>
    <submittedName>
        <fullName evidence="1">Uncharacterized protein</fullName>
    </submittedName>
</protein>
<reference evidence="1 2" key="1">
    <citation type="journal article" date="2018" name="Mol. Biol. Evol.">
        <title>Broad Genomic Sampling Reveals a Smut Pathogenic Ancestry of the Fungal Clade Ustilaginomycotina.</title>
        <authorList>
            <person name="Kijpornyongpan T."/>
            <person name="Mondo S.J."/>
            <person name="Barry K."/>
            <person name="Sandor L."/>
            <person name="Lee J."/>
            <person name="Lipzen A."/>
            <person name="Pangilinan J."/>
            <person name="LaButti K."/>
            <person name="Hainaut M."/>
            <person name="Henrissat B."/>
            <person name="Grigoriev I.V."/>
            <person name="Spatafora J.W."/>
            <person name="Aime M.C."/>
        </authorList>
    </citation>
    <scope>NUCLEOTIDE SEQUENCE [LARGE SCALE GENOMIC DNA]</scope>
    <source>
        <strain evidence="1 2">MCA 4658</strain>
    </source>
</reference>
<dbReference type="InParanoid" id="A0A316VVZ5"/>
<dbReference type="Proteomes" id="UP000245783">
    <property type="component" value="Unassembled WGS sequence"/>
</dbReference>
<name>A0A316VVZ5_9BASI</name>
<dbReference type="GeneID" id="37032514"/>
<dbReference type="AlphaFoldDB" id="A0A316VVZ5"/>